<reference evidence="2" key="1">
    <citation type="submission" date="2019-03" db="EMBL/GenBank/DDBJ databases">
        <title>Lake Tanganyika Metagenome-Assembled Genomes (MAGs).</title>
        <authorList>
            <person name="Tran P."/>
        </authorList>
    </citation>
    <scope>NUCLEOTIDE SEQUENCE</scope>
    <source>
        <strain evidence="2">M_DeepCast_400m_m2_100</strain>
    </source>
</reference>
<dbReference type="PANTHER" id="PTHR30348:SF13">
    <property type="entry name" value="UPF0759 PROTEIN YUNF"/>
    <property type="match status" value="1"/>
</dbReference>
<dbReference type="EMBL" id="VGIY01000379">
    <property type="protein sequence ID" value="MBM3318500.1"/>
    <property type="molecule type" value="Genomic_DNA"/>
</dbReference>
<evidence type="ECO:0000313" key="2">
    <source>
        <dbReference type="EMBL" id="MBM3318500.1"/>
    </source>
</evidence>
<accession>A0A937XAG8</accession>
<sequence>MTADPPGQSNLFPAEDRAGGGGPVAPDLQRLPTGSIRVGTSGFSFRDWIGPFYPPGTPPGGMLDFYQRRFRTVELNATYYRIPSTEAMRRMAERSVPDFNFMVKLPAALTHERRDIASPAAAILDAVAPLGSAGRLAGLLAQFPYSFRRTGAAEQYLADLRRALPGRAVFAEFRHASWDAPDLPELLARVDCGFCAVDEPDLPGLMPRRAFVAGDTAYVRLHGRNRRDWWGGGSRRYDYRYDEAELGEWARIVRELAQEARRTYVFFNNCHAGHAVVNARMFAELLSGG</sequence>
<gene>
    <name evidence="2" type="ORF">FJY75_11675</name>
</gene>
<dbReference type="InterPro" id="IPR036520">
    <property type="entry name" value="UPF0759_sf"/>
</dbReference>
<organism evidence="2 3">
    <name type="scientific">Eiseniibacteriota bacterium</name>
    <dbReference type="NCBI Taxonomy" id="2212470"/>
    <lineage>
        <taxon>Bacteria</taxon>
        <taxon>Candidatus Eiseniibacteriota</taxon>
    </lineage>
</organism>
<comment type="caution">
    <text evidence="2">The sequence shown here is derived from an EMBL/GenBank/DDBJ whole genome shotgun (WGS) entry which is preliminary data.</text>
</comment>
<dbReference type="Proteomes" id="UP000748308">
    <property type="component" value="Unassembled WGS sequence"/>
</dbReference>
<evidence type="ECO:0000256" key="1">
    <source>
        <dbReference type="SAM" id="MobiDB-lite"/>
    </source>
</evidence>
<dbReference type="InterPro" id="IPR002763">
    <property type="entry name" value="DUF72"/>
</dbReference>
<dbReference type="SUPFAM" id="SSF117396">
    <property type="entry name" value="TM1631-like"/>
    <property type="match status" value="1"/>
</dbReference>
<dbReference type="AlphaFoldDB" id="A0A937XAG8"/>
<feature type="region of interest" description="Disordered" evidence="1">
    <location>
        <begin position="1"/>
        <end position="31"/>
    </location>
</feature>
<dbReference type="PANTHER" id="PTHR30348">
    <property type="entry name" value="UNCHARACTERIZED PROTEIN YECE"/>
    <property type="match status" value="1"/>
</dbReference>
<dbReference type="Pfam" id="PF01904">
    <property type="entry name" value="DUF72"/>
    <property type="match status" value="1"/>
</dbReference>
<dbReference type="Gene3D" id="3.20.20.410">
    <property type="entry name" value="Protein of unknown function UPF0759"/>
    <property type="match status" value="1"/>
</dbReference>
<proteinExistence type="predicted"/>
<evidence type="ECO:0000313" key="3">
    <source>
        <dbReference type="Proteomes" id="UP000748308"/>
    </source>
</evidence>
<protein>
    <submittedName>
        <fullName evidence="2">DUF72 domain-containing protein</fullName>
    </submittedName>
</protein>
<name>A0A937XAG8_UNCEI</name>